<feature type="chain" id="PRO_5046681253" evidence="1">
    <location>
        <begin position="21"/>
        <end position="62"/>
    </location>
</feature>
<dbReference type="Proteomes" id="UP000443582">
    <property type="component" value="Unassembled WGS sequence"/>
</dbReference>
<sequence>MKKTLSIFALVGLMHISASAAFSIADQAMDSTKYELPKTKEKAGRDVADTGKKVIRVKGRDK</sequence>
<protein>
    <submittedName>
        <fullName evidence="2">Uncharacterized protein</fullName>
    </submittedName>
</protein>
<organism evidence="2 3">
    <name type="scientific">Halobacteriovorax vibrionivorans</name>
    <dbReference type="NCBI Taxonomy" id="2152716"/>
    <lineage>
        <taxon>Bacteria</taxon>
        <taxon>Pseudomonadati</taxon>
        <taxon>Bdellovibrionota</taxon>
        <taxon>Bacteriovoracia</taxon>
        <taxon>Bacteriovoracales</taxon>
        <taxon>Halobacteriovoraceae</taxon>
        <taxon>Halobacteriovorax</taxon>
    </lineage>
</organism>
<gene>
    <name evidence="2" type="ORF">DAY19_11525</name>
</gene>
<feature type="signal peptide" evidence="1">
    <location>
        <begin position="1"/>
        <end position="20"/>
    </location>
</feature>
<dbReference type="RefSeq" id="WP_115362590.1">
    <property type="nucleotide sequence ID" value="NZ_QDKL01000003.1"/>
</dbReference>
<keyword evidence="1" id="KW-0732">Signal</keyword>
<name>A0ABY0ICB3_9BACT</name>
<evidence type="ECO:0000313" key="2">
    <source>
        <dbReference type="EMBL" id="RZF20608.1"/>
    </source>
</evidence>
<accession>A0ABY0ICB3</accession>
<evidence type="ECO:0000313" key="3">
    <source>
        <dbReference type="Proteomes" id="UP000443582"/>
    </source>
</evidence>
<evidence type="ECO:0000256" key="1">
    <source>
        <dbReference type="SAM" id="SignalP"/>
    </source>
</evidence>
<comment type="caution">
    <text evidence="2">The sequence shown here is derived from an EMBL/GenBank/DDBJ whole genome shotgun (WGS) entry which is preliminary data.</text>
</comment>
<dbReference type="EMBL" id="QDKL01000003">
    <property type="protein sequence ID" value="RZF20608.1"/>
    <property type="molecule type" value="Genomic_DNA"/>
</dbReference>
<reference evidence="3" key="1">
    <citation type="journal article" date="2019" name="Int. J. Syst. Evol. Microbiol.">
        <title>Halobacteriovorax valvorus sp. nov., a novel prokaryotic predator isolated from coastal seawater of China.</title>
        <authorList>
            <person name="Chen M.-X."/>
        </authorList>
    </citation>
    <scope>NUCLEOTIDE SEQUENCE [LARGE SCALE GENOMIC DNA]</scope>
    <source>
        <strain evidence="3">BL9</strain>
    </source>
</reference>
<keyword evidence="3" id="KW-1185">Reference proteome</keyword>
<proteinExistence type="predicted"/>